<dbReference type="PANTHER" id="PTHR22777">
    <property type="entry name" value="HEMOLYSIN-RELATED"/>
    <property type="match status" value="1"/>
</dbReference>
<dbReference type="InterPro" id="IPR044751">
    <property type="entry name" value="Ion_transp-like_CBS"/>
</dbReference>
<keyword evidence="3" id="KW-1003">Cell membrane</keyword>
<evidence type="ECO:0000256" key="8">
    <source>
        <dbReference type="ARBA" id="ARBA00023136"/>
    </source>
</evidence>
<dbReference type="AlphaFoldDB" id="A0A937L2Y4"/>
<feature type="domain" description="CBS" evidence="12">
    <location>
        <begin position="211"/>
        <end position="272"/>
    </location>
</feature>
<keyword evidence="4 10" id="KW-0812">Transmembrane</keyword>
<evidence type="ECO:0000256" key="4">
    <source>
        <dbReference type="ARBA" id="ARBA00022692"/>
    </source>
</evidence>
<dbReference type="Pfam" id="PF03471">
    <property type="entry name" value="CorC_HlyC"/>
    <property type="match status" value="1"/>
</dbReference>
<evidence type="ECO:0000259" key="13">
    <source>
        <dbReference type="PROSITE" id="PS51846"/>
    </source>
</evidence>
<evidence type="ECO:0000313" key="14">
    <source>
        <dbReference type="EMBL" id="MBL6761831.1"/>
    </source>
</evidence>
<evidence type="ECO:0000256" key="6">
    <source>
        <dbReference type="ARBA" id="ARBA00022989"/>
    </source>
</evidence>
<evidence type="ECO:0000256" key="11">
    <source>
        <dbReference type="SAM" id="Phobius"/>
    </source>
</evidence>
<dbReference type="Gene3D" id="3.10.580.10">
    <property type="entry name" value="CBS-domain"/>
    <property type="match status" value="1"/>
</dbReference>
<keyword evidence="7 9" id="KW-0129">CBS domain</keyword>
<dbReference type="SMART" id="SM01091">
    <property type="entry name" value="CorC_HlyC"/>
    <property type="match status" value="1"/>
</dbReference>
<organism evidence="14 15">
    <name type="scientific">PS1 clade bacterium</name>
    <dbReference type="NCBI Taxonomy" id="2175152"/>
    <lineage>
        <taxon>Bacteria</taxon>
        <taxon>Pseudomonadati</taxon>
        <taxon>Pseudomonadota</taxon>
        <taxon>Alphaproteobacteria</taxon>
        <taxon>PS1 clade</taxon>
    </lineage>
</organism>
<dbReference type="InterPro" id="IPR002550">
    <property type="entry name" value="CNNM"/>
</dbReference>
<dbReference type="SUPFAM" id="SSF54631">
    <property type="entry name" value="CBS-domain pair"/>
    <property type="match status" value="1"/>
</dbReference>
<keyword evidence="8 10" id="KW-0472">Membrane</keyword>
<dbReference type="SUPFAM" id="SSF56176">
    <property type="entry name" value="FAD-binding/transporter-associated domain-like"/>
    <property type="match status" value="1"/>
</dbReference>
<evidence type="ECO:0000256" key="5">
    <source>
        <dbReference type="ARBA" id="ARBA00022737"/>
    </source>
</evidence>
<comment type="subcellular location">
    <subcellularLocation>
        <location evidence="1">Cell membrane</location>
        <topology evidence="1">Multi-pass membrane protein</topology>
    </subcellularLocation>
</comment>
<dbReference type="PROSITE" id="PS51371">
    <property type="entry name" value="CBS"/>
    <property type="match status" value="2"/>
</dbReference>
<feature type="domain" description="CBS" evidence="12">
    <location>
        <begin position="279"/>
        <end position="336"/>
    </location>
</feature>
<dbReference type="PANTHER" id="PTHR22777:SF32">
    <property type="entry name" value="UPF0053 INNER MEMBRANE PROTEIN YFJD"/>
    <property type="match status" value="1"/>
</dbReference>
<dbReference type="InterPro" id="IPR005170">
    <property type="entry name" value="Transptr-assoc_dom"/>
</dbReference>
<dbReference type="Gene3D" id="3.30.465.10">
    <property type="match status" value="1"/>
</dbReference>
<dbReference type="InterPro" id="IPR000644">
    <property type="entry name" value="CBS_dom"/>
</dbReference>
<feature type="transmembrane region" description="Helical" evidence="11">
    <location>
        <begin position="63"/>
        <end position="87"/>
    </location>
</feature>
<proteinExistence type="inferred from homology"/>
<dbReference type="Proteomes" id="UP000785783">
    <property type="component" value="Unassembled WGS sequence"/>
</dbReference>
<gene>
    <name evidence="14" type="ORF">ISQ19_03950</name>
</gene>
<dbReference type="Pfam" id="PF01595">
    <property type="entry name" value="CNNM"/>
    <property type="match status" value="1"/>
</dbReference>
<accession>A0A937L2Y4</accession>
<evidence type="ECO:0000256" key="2">
    <source>
        <dbReference type="ARBA" id="ARBA00006446"/>
    </source>
</evidence>
<feature type="transmembrane region" description="Helical" evidence="11">
    <location>
        <begin position="133"/>
        <end position="155"/>
    </location>
</feature>
<feature type="domain" description="CNNM transmembrane" evidence="13">
    <location>
        <begin position="3"/>
        <end position="192"/>
    </location>
</feature>
<evidence type="ECO:0000256" key="3">
    <source>
        <dbReference type="ARBA" id="ARBA00022475"/>
    </source>
</evidence>
<name>A0A937L2Y4_9PROT</name>
<evidence type="ECO:0000313" key="15">
    <source>
        <dbReference type="Proteomes" id="UP000785783"/>
    </source>
</evidence>
<evidence type="ECO:0000256" key="9">
    <source>
        <dbReference type="PROSITE-ProRule" id="PRU00703"/>
    </source>
</evidence>
<dbReference type="FunFam" id="3.10.580.10:FF:000002">
    <property type="entry name" value="Magnesium/cobalt efflux protein CorC"/>
    <property type="match status" value="1"/>
</dbReference>
<evidence type="ECO:0000256" key="7">
    <source>
        <dbReference type="ARBA" id="ARBA00023122"/>
    </source>
</evidence>
<dbReference type="PROSITE" id="PS51846">
    <property type="entry name" value="CNNM"/>
    <property type="match status" value="1"/>
</dbReference>
<dbReference type="InterPro" id="IPR016169">
    <property type="entry name" value="FAD-bd_PCMH_sub2"/>
</dbReference>
<dbReference type="GO" id="GO:0050660">
    <property type="term" value="F:flavin adenine dinucleotide binding"/>
    <property type="evidence" value="ECO:0007669"/>
    <property type="project" value="InterPro"/>
</dbReference>
<protein>
    <submittedName>
        <fullName evidence="14">HlyC/CorC family transporter</fullName>
    </submittedName>
</protein>
<dbReference type="Pfam" id="PF00571">
    <property type="entry name" value="CBS"/>
    <property type="match status" value="2"/>
</dbReference>
<keyword evidence="5" id="KW-0677">Repeat</keyword>
<comment type="similarity">
    <text evidence="2">Belongs to the UPF0053 family. Hemolysin C subfamily.</text>
</comment>
<dbReference type="EMBL" id="JADHOK010000040">
    <property type="protein sequence ID" value="MBL6761831.1"/>
    <property type="molecule type" value="Genomic_DNA"/>
</dbReference>
<feature type="transmembrane region" description="Helical" evidence="11">
    <location>
        <begin position="94"/>
        <end position="113"/>
    </location>
</feature>
<dbReference type="InterPro" id="IPR036318">
    <property type="entry name" value="FAD-bd_PCMH-like_sf"/>
</dbReference>
<evidence type="ECO:0000256" key="1">
    <source>
        <dbReference type="ARBA" id="ARBA00004651"/>
    </source>
</evidence>
<sequence>MTISAGVLWTAGLIFLLLIISAFLSGSETALTATSKARILRLQQEGQRRARWVIFLLEQKERLLSAILLGNNLVNILASALATRLFLEAFGESGVVYATLMMTVMVVVFAEVLPKTYAILAPDVTAMRAAGPLRVLVVVLAPITRLLSFFVGTILRLTGLAKSAAVSLVPAHEEIRGAIDLHHQEGAVHKGDRDMLGGILDLGDTTLEEIMIHRSAILTLDAELPSDEIVAAVLASPYTRIPLWRNEPENIIGVLHAKDLLRALANSPIGATGISIENIAIPPWFVPETTTLSEQLNAFRERKAHFALVIDEYGALMGLVTMEDILEEIVGSIDDEHDRPDNMLRRRPDGTLEVSGALSVRDLNREMGWTLPDDDASSVAGLIIQESRVIPDIGQVFEFHGLRFRIMGRQRNRIMQVRISELG</sequence>
<dbReference type="CDD" id="cd04590">
    <property type="entry name" value="CBS_pair_CorC_HlyC_assoc"/>
    <property type="match status" value="1"/>
</dbReference>
<dbReference type="InterPro" id="IPR046342">
    <property type="entry name" value="CBS_dom_sf"/>
</dbReference>
<comment type="caution">
    <text evidence="14">The sequence shown here is derived from an EMBL/GenBank/DDBJ whole genome shotgun (WGS) entry which is preliminary data.</text>
</comment>
<evidence type="ECO:0000259" key="12">
    <source>
        <dbReference type="PROSITE" id="PS51371"/>
    </source>
</evidence>
<dbReference type="GO" id="GO:0005886">
    <property type="term" value="C:plasma membrane"/>
    <property type="evidence" value="ECO:0007669"/>
    <property type="project" value="UniProtKB-SubCell"/>
</dbReference>
<keyword evidence="6 10" id="KW-1133">Transmembrane helix</keyword>
<evidence type="ECO:0000256" key="10">
    <source>
        <dbReference type="PROSITE-ProRule" id="PRU01193"/>
    </source>
</evidence>
<reference evidence="14" key="1">
    <citation type="submission" date="2020-10" db="EMBL/GenBank/DDBJ databases">
        <title>Microbiome of the Black Sea water column analyzed by genome centric metagenomics.</title>
        <authorList>
            <person name="Cabello-Yeves P.J."/>
            <person name="Callieri C."/>
            <person name="Picazo A."/>
            <person name="Mehrshad M."/>
            <person name="Haro-Moreno J.M."/>
            <person name="Roda-Garcia J."/>
            <person name="Dzembekova N."/>
            <person name="Slabakova V."/>
            <person name="Slabakova N."/>
            <person name="Moncheva S."/>
            <person name="Rodriguez-Valera F."/>
        </authorList>
    </citation>
    <scope>NUCLEOTIDE SEQUENCE</scope>
    <source>
        <strain evidence="14">BS307-5m-G5</strain>
    </source>
</reference>